<evidence type="ECO:0000313" key="3">
    <source>
        <dbReference type="Proteomes" id="UP000182130"/>
    </source>
</evidence>
<protein>
    <submittedName>
        <fullName evidence="2">Uncharacterized protein</fullName>
    </submittedName>
</protein>
<accession>A0A1G8YKR5</accession>
<organism evidence="2 3">
    <name type="scientific">Arthrobacter cupressi</name>
    <dbReference type="NCBI Taxonomy" id="1045773"/>
    <lineage>
        <taxon>Bacteria</taxon>
        <taxon>Bacillati</taxon>
        <taxon>Actinomycetota</taxon>
        <taxon>Actinomycetes</taxon>
        <taxon>Micrococcales</taxon>
        <taxon>Micrococcaceae</taxon>
        <taxon>Arthrobacter</taxon>
    </lineage>
</organism>
<name>A0A1G8YKR5_9MICC</name>
<dbReference type="STRING" id="1045773.SAMN05216555_1265"/>
<sequence>MPALTAGAGHAVIRTQRIRTINPQNEMGKNMTTNRFRNLPAAALEHLFGTAEALRSSCARRLASNGGSSERGDVPGWVMITLMSAALVAGLLALATPALAELFNNAMDKVNK</sequence>
<feature type="transmembrane region" description="Helical" evidence="1">
    <location>
        <begin position="77"/>
        <end position="103"/>
    </location>
</feature>
<keyword evidence="1" id="KW-1133">Transmembrane helix</keyword>
<proteinExistence type="predicted"/>
<keyword evidence="1" id="KW-0812">Transmembrane</keyword>
<keyword evidence="1" id="KW-0472">Membrane</keyword>
<keyword evidence="3" id="KW-1185">Reference proteome</keyword>
<dbReference type="EMBL" id="FNEI01000026">
    <property type="protein sequence ID" value="SDK03462.1"/>
    <property type="molecule type" value="Genomic_DNA"/>
</dbReference>
<gene>
    <name evidence="2" type="ORF">SAMN05216555_1265</name>
</gene>
<evidence type="ECO:0000256" key="1">
    <source>
        <dbReference type="SAM" id="Phobius"/>
    </source>
</evidence>
<dbReference type="Proteomes" id="UP000182130">
    <property type="component" value="Unassembled WGS sequence"/>
</dbReference>
<reference evidence="3" key="1">
    <citation type="submission" date="2016-10" db="EMBL/GenBank/DDBJ databases">
        <authorList>
            <person name="Varghese N."/>
            <person name="Submissions S."/>
        </authorList>
    </citation>
    <scope>NUCLEOTIDE SEQUENCE [LARGE SCALE GENOMIC DNA]</scope>
    <source>
        <strain evidence="3">CGMCC 1.10783</strain>
    </source>
</reference>
<evidence type="ECO:0000313" key="2">
    <source>
        <dbReference type="EMBL" id="SDK03462.1"/>
    </source>
</evidence>
<dbReference type="AlphaFoldDB" id="A0A1G8YKR5"/>